<dbReference type="InterPro" id="IPR001683">
    <property type="entry name" value="PX_dom"/>
</dbReference>
<dbReference type="SUPFAM" id="SSF64268">
    <property type="entry name" value="PX domain"/>
    <property type="match status" value="1"/>
</dbReference>
<dbReference type="AlphaFoldDB" id="A0A813R8D8"/>
<feature type="region of interest" description="Disordered" evidence="4">
    <location>
        <begin position="281"/>
        <end position="302"/>
    </location>
</feature>
<evidence type="ECO:0000256" key="4">
    <source>
        <dbReference type="SAM" id="MobiDB-lite"/>
    </source>
</evidence>
<evidence type="ECO:0000259" key="5">
    <source>
        <dbReference type="PROSITE" id="PS50002"/>
    </source>
</evidence>
<feature type="domain" description="PX" evidence="6">
    <location>
        <begin position="1"/>
        <end position="119"/>
    </location>
</feature>
<dbReference type="EMBL" id="CAJOBC010000269">
    <property type="protein sequence ID" value="CAF3563392.1"/>
    <property type="molecule type" value="Genomic_DNA"/>
</dbReference>
<dbReference type="GO" id="GO:0005737">
    <property type="term" value="C:cytoplasm"/>
    <property type="evidence" value="ECO:0007669"/>
    <property type="project" value="TreeGrafter"/>
</dbReference>
<dbReference type="SUPFAM" id="SSF50044">
    <property type="entry name" value="SH3-domain"/>
    <property type="match status" value="3"/>
</dbReference>
<sequence>MAATVDNFFISDIRVLDIEKRYKPSKHYVYVIQVIWTNHDINICKLLDLFPEDAGMDSTDRTIPFLPGKIIFGRSHIRDVALSRKGPINDYCQKLIKLPRKVSHCSIILDFFRPNVTDVQPPKREISDVKPSTSVTVISDPVQLPVYRCLDDFQAVEKTEMSLKKGELVEVIQKHTNVQHGDKSGFVPGPYLQPSSLPKGERETKTLKAFLNEPHVVNHSYSAVNPDELSIEKGAFVHVMEKAYTGWWRVNYNHSIGIFPAIYLTNCEGRTIEDFTPQISHRLPTTTNDVSSSNDSSSLQNFTPQENLTSKITHRNHLQHFQQEQSNNNQKEMAIKHDSIMDDNMNVQTNANGDPSKQFQIFYAHTDFADDVGDSVSFKRGQIIEVRYEHDSGWSFASVNGILAWIPSNYLQKEPILQDDDKSMLSSMTDNDQTSVRTSDTHYMNMPDLIQQTTKIDSLQRDNNETIQSIYQNINEDELLNNKKQLQNSSLKKQQIVDFSLSVEKSKLRPLDKTSVNIISLKEKGTNNSESNKDEYKKLSVKDMKFAGHNQASLRKGFGYFLEFLTNWFFRKTGLQESWAQVAKMSTTSDPDQPPKGYYCAQNEYDIRSLREKLNRMAYVQGFPSKSERWDPAKKIR</sequence>
<keyword evidence="9" id="KW-1185">Reference proteome</keyword>
<dbReference type="Pfam" id="PF00018">
    <property type="entry name" value="SH3_1"/>
    <property type="match status" value="1"/>
</dbReference>
<evidence type="ECO:0000313" key="7">
    <source>
        <dbReference type="EMBL" id="CAF0780295.1"/>
    </source>
</evidence>
<dbReference type="EMBL" id="CAJNOQ010000269">
    <property type="protein sequence ID" value="CAF0780295.1"/>
    <property type="molecule type" value="Genomic_DNA"/>
</dbReference>
<dbReference type="InterPro" id="IPR036871">
    <property type="entry name" value="PX_dom_sf"/>
</dbReference>
<dbReference type="InterPro" id="IPR051228">
    <property type="entry name" value="NADPH_Oxidase/PX-Domain"/>
</dbReference>
<dbReference type="InterPro" id="IPR001452">
    <property type="entry name" value="SH3_domain"/>
</dbReference>
<feature type="domain" description="SH3" evidence="5">
    <location>
        <begin position="357"/>
        <end position="416"/>
    </location>
</feature>
<dbReference type="Proteomes" id="UP000663829">
    <property type="component" value="Unassembled WGS sequence"/>
</dbReference>
<accession>A0A813R8D8</accession>
<dbReference type="PANTHER" id="PTHR15706:SF2">
    <property type="entry name" value="SH3 AND PX DOMAIN-CONTAINING PROTEIN 2A"/>
    <property type="match status" value="1"/>
</dbReference>
<keyword evidence="1 3" id="KW-0728">SH3 domain</keyword>
<comment type="caution">
    <text evidence="7">The sequence shown here is derived from an EMBL/GenBank/DDBJ whole genome shotgun (WGS) entry which is preliminary data.</text>
</comment>
<feature type="compositionally biased region" description="Low complexity" evidence="4">
    <location>
        <begin position="285"/>
        <end position="298"/>
    </location>
</feature>
<dbReference type="Proteomes" id="UP000681722">
    <property type="component" value="Unassembled WGS sequence"/>
</dbReference>
<gene>
    <name evidence="7" type="ORF">GPM918_LOCUS2425</name>
    <name evidence="8" type="ORF">SRO942_LOCUS2425</name>
</gene>
<dbReference type="GO" id="GO:0035091">
    <property type="term" value="F:phosphatidylinositol binding"/>
    <property type="evidence" value="ECO:0007669"/>
    <property type="project" value="InterPro"/>
</dbReference>
<dbReference type="InterPro" id="IPR036028">
    <property type="entry name" value="SH3-like_dom_sf"/>
</dbReference>
<dbReference type="GO" id="GO:0016176">
    <property type="term" value="F:superoxide-generating NADPH oxidase activator activity"/>
    <property type="evidence" value="ECO:0007669"/>
    <property type="project" value="TreeGrafter"/>
</dbReference>
<evidence type="ECO:0000256" key="2">
    <source>
        <dbReference type="ARBA" id="ARBA00022737"/>
    </source>
</evidence>
<dbReference type="PROSITE" id="PS50195">
    <property type="entry name" value="PX"/>
    <property type="match status" value="1"/>
</dbReference>
<keyword evidence="2" id="KW-0677">Repeat</keyword>
<dbReference type="SMART" id="SM00326">
    <property type="entry name" value="SH3"/>
    <property type="match status" value="3"/>
</dbReference>
<dbReference type="PANTHER" id="PTHR15706">
    <property type="entry name" value="SH3 MULTIPLE DOMAIN"/>
    <property type="match status" value="1"/>
</dbReference>
<proteinExistence type="predicted"/>
<evidence type="ECO:0000313" key="8">
    <source>
        <dbReference type="EMBL" id="CAF3563392.1"/>
    </source>
</evidence>
<dbReference type="PROSITE" id="PS50002">
    <property type="entry name" value="SH3"/>
    <property type="match status" value="2"/>
</dbReference>
<dbReference type="CDD" id="cd11856">
    <property type="entry name" value="SH3_p47phox_like"/>
    <property type="match status" value="1"/>
</dbReference>
<evidence type="ECO:0000259" key="6">
    <source>
        <dbReference type="PROSITE" id="PS50195"/>
    </source>
</evidence>
<evidence type="ECO:0008006" key="10">
    <source>
        <dbReference type="Google" id="ProtNLM"/>
    </source>
</evidence>
<evidence type="ECO:0000256" key="1">
    <source>
        <dbReference type="ARBA" id="ARBA00022443"/>
    </source>
</evidence>
<evidence type="ECO:0000256" key="3">
    <source>
        <dbReference type="PROSITE-ProRule" id="PRU00192"/>
    </source>
</evidence>
<feature type="domain" description="SH3" evidence="5">
    <location>
        <begin position="210"/>
        <end position="269"/>
    </location>
</feature>
<name>A0A813R8D8_9BILA</name>
<dbReference type="Gene3D" id="3.30.1520.10">
    <property type="entry name" value="Phox-like domain"/>
    <property type="match status" value="1"/>
</dbReference>
<dbReference type="Gene3D" id="2.30.30.40">
    <property type="entry name" value="SH3 Domains"/>
    <property type="match status" value="3"/>
</dbReference>
<evidence type="ECO:0000313" key="9">
    <source>
        <dbReference type="Proteomes" id="UP000663829"/>
    </source>
</evidence>
<protein>
    <recommendedName>
        <fullName evidence="10">SH3 domain-containing protein</fullName>
    </recommendedName>
</protein>
<organism evidence="7 9">
    <name type="scientific">Didymodactylos carnosus</name>
    <dbReference type="NCBI Taxonomy" id="1234261"/>
    <lineage>
        <taxon>Eukaryota</taxon>
        <taxon>Metazoa</taxon>
        <taxon>Spiralia</taxon>
        <taxon>Gnathifera</taxon>
        <taxon>Rotifera</taxon>
        <taxon>Eurotatoria</taxon>
        <taxon>Bdelloidea</taxon>
        <taxon>Philodinida</taxon>
        <taxon>Philodinidae</taxon>
        <taxon>Didymodactylos</taxon>
    </lineage>
</organism>
<dbReference type="GO" id="GO:0042554">
    <property type="term" value="P:superoxide anion generation"/>
    <property type="evidence" value="ECO:0007669"/>
    <property type="project" value="TreeGrafter"/>
</dbReference>
<dbReference type="SMART" id="SM00312">
    <property type="entry name" value="PX"/>
    <property type="match status" value="1"/>
</dbReference>
<dbReference type="OrthoDB" id="10255964at2759"/>
<reference evidence="7" key="1">
    <citation type="submission" date="2021-02" db="EMBL/GenBank/DDBJ databases">
        <authorList>
            <person name="Nowell W R."/>
        </authorList>
    </citation>
    <scope>NUCLEOTIDE SEQUENCE</scope>
</reference>